<dbReference type="InterPro" id="IPR000253">
    <property type="entry name" value="FHA_dom"/>
</dbReference>
<dbReference type="EMBL" id="CP059693">
    <property type="protein sequence ID" value="WDE14274.1"/>
    <property type="molecule type" value="Genomic_DNA"/>
</dbReference>
<accession>A0ABY7VM19</accession>
<keyword evidence="3" id="KW-1185">Reference proteome</keyword>
<dbReference type="SMART" id="SM00240">
    <property type="entry name" value="FHA"/>
    <property type="match status" value="1"/>
</dbReference>
<feature type="domain" description="FHA" evidence="1">
    <location>
        <begin position="19"/>
        <end position="68"/>
    </location>
</feature>
<dbReference type="RefSeq" id="WP_274054824.1">
    <property type="nucleotide sequence ID" value="NZ_CP059693.1"/>
</dbReference>
<dbReference type="PROSITE" id="PS50006">
    <property type="entry name" value="FHA_DOMAIN"/>
    <property type="match status" value="1"/>
</dbReference>
<reference evidence="2 3" key="1">
    <citation type="journal article" date="2022" name="Mar. Drugs">
        <title>Bioassay-Guided Fractionation Leads to the Detection of Cholic Acid Generated by the Rare Thalassomonas sp.</title>
        <authorList>
            <person name="Pheiffer F."/>
            <person name="Schneider Y.K."/>
            <person name="Hansen E.H."/>
            <person name="Andersen J.H."/>
            <person name="Isaksson J."/>
            <person name="Busche T."/>
            <person name="R C."/>
            <person name="Kalinowski J."/>
            <person name="Zyl L.V."/>
            <person name="Trindade M."/>
        </authorList>
    </citation>
    <scope>NUCLEOTIDE SEQUENCE [LARGE SCALE GENOMIC DNA]</scope>
    <source>
        <strain evidence="2 3">A5K-61T</strain>
    </source>
</reference>
<dbReference type="SUPFAM" id="SSF49879">
    <property type="entry name" value="SMAD/FHA domain"/>
    <property type="match status" value="1"/>
</dbReference>
<sequence length="315" mass="35514">MAILLNLNTQDEVNLSVQHVFGRHRGTTTTELTNMDASRLHATILWDGEHWLLQDSSTNGTFVNGKLAPKGIKMPLSQDDKLNFGSLDAETWQLISLDAPKSMLVPQTPGLERLMLEDIMVLPSEESPEITLYQNTCGNWICESAAGLSELKNGDLVGTQEHIWRFIETKPSEATRVVTGNYQQLTRVSMTFEVSQDEEHVALTVHMGDHQINLEQRNHHYLLLLLARQRLADKEAELIKADQGWLDKEALGKMLKLNENHINIQIYRFRKQLISASPQSLVLPQAIERRSGEIRLACDNIEINGGMQLSSINSD</sequence>
<protein>
    <submittedName>
        <fullName evidence="2">FHA domain-containing protein</fullName>
    </submittedName>
</protein>
<dbReference type="Pfam" id="PF00498">
    <property type="entry name" value="FHA"/>
    <property type="match status" value="1"/>
</dbReference>
<name>A0ABY7VM19_9GAMM</name>
<dbReference type="CDD" id="cd00060">
    <property type="entry name" value="FHA"/>
    <property type="match status" value="1"/>
</dbReference>
<evidence type="ECO:0000313" key="3">
    <source>
        <dbReference type="Proteomes" id="UP001215231"/>
    </source>
</evidence>
<organism evidence="2 3">
    <name type="scientific">Thalassomonas haliotis</name>
    <dbReference type="NCBI Taxonomy" id="485448"/>
    <lineage>
        <taxon>Bacteria</taxon>
        <taxon>Pseudomonadati</taxon>
        <taxon>Pseudomonadota</taxon>
        <taxon>Gammaproteobacteria</taxon>
        <taxon>Alteromonadales</taxon>
        <taxon>Colwelliaceae</taxon>
        <taxon>Thalassomonas</taxon>
    </lineage>
</organism>
<gene>
    <name evidence="2" type="ORF">H3N35_13140</name>
</gene>
<dbReference type="Gene3D" id="2.60.200.20">
    <property type="match status" value="1"/>
</dbReference>
<dbReference type="InterPro" id="IPR008984">
    <property type="entry name" value="SMAD_FHA_dom_sf"/>
</dbReference>
<evidence type="ECO:0000259" key="1">
    <source>
        <dbReference type="PROSITE" id="PS50006"/>
    </source>
</evidence>
<proteinExistence type="predicted"/>
<evidence type="ECO:0000313" key="2">
    <source>
        <dbReference type="EMBL" id="WDE14274.1"/>
    </source>
</evidence>
<dbReference type="Proteomes" id="UP001215231">
    <property type="component" value="Chromosome"/>
</dbReference>